<keyword evidence="3" id="KW-1185">Reference proteome</keyword>
<organism evidence="2 3">
    <name type="scientific">Puccinia graminis f. sp. tritici</name>
    <dbReference type="NCBI Taxonomy" id="56615"/>
    <lineage>
        <taxon>Eukaryota</taxon>
        <taxon>Fungi</taxon>
        <taxon>Dikarya</taxon>
        <taxon>Basidiomycota</taxon>
        <taxon>Pucciniomycotina</taxon>
        <taxon>Pucciniomycetes</taxon>
        <taxon>Pucciniales</taxon>
        <taxon>Pucciniaceae</taxon>
        <taxon>Puccinia</taxon>
    </lineage>
</organism>
<dbReference type="Proteomes" id="UP000324748">
    <property type="component" value="Unassembled WGS sequence"/>
</dbReference>
<dbReference type="AlphaFoldDB" id="A0A5B0QMV5"/>
<accession>A0A5B0QMV5</accession>
<proteinExistence type="predicted"/>
<dbReference type="EMBL" id="VSWC01000014">
    <property type="protein sequence ID" value="KAA1114482.1"/>
    <property type="molecule type" value="Genomic_DNA"/>
</dbReference>
<feature type="signal peptide" evidence="1">
    <location>
        <begin position="1"/>
        <end position="21"/>
    </location>
</feature>
<evidence type="ECO:0000313" key="2">
    <source>
        <dbReference type="EMBL" id="KAA1114482.1"/>
    </source>
</evidence>
<feature type="chain" id="PRO_5022714184" description="Secreted protein" evidence="1">
    <location>
        <begin position="22"/>
        <end position="72"/>
    </location>
</feature>
<name>A0A5B0QMV5_PUCGR</name>
<evidence type="ECO:0008006" key="4">
    <source>
        <dbReference type="Google" id="ProtNLM"/>
    </source>
</evidence>
<comment type="caution">
    <text evidence="2">The sequence shown here is derived from an EMBL/GenBank/DDBJ whole genome shotgun (WGS) entry which is preliminary data.</text>
</comment>
<protein>
    <recommendedName>
        <fullName evidence="4">Secreted protein</fullName>
    </recommendedName>
</protein>
<gene>
    <name evidence="2" type="ORF">PGT21_010880</name>
</gene>
<keyword evidence="1" id="KW-0732">Signal</keyword>
<sequence length="72" mass="7595">MSGSALCMSQLFAARSRSVLCQDVCACIFTSPTPDPQRPKSTGAVVPKRCPKTKTLRTVSPRVSKGSVSLPA</sequence>
<reference evidence="2 3" key="1">
    <citation type="submission" date="2019-05" db="EMBL/GenBank/DDBJ databases">
        <title>Emergence of the Ug99 lineage of the wheat stem rust pathogen through somatic hybridization.</title>
        <authorList>
            <person name="Li F."/>
            <person name="Upadhyaya N.M."/>
            <person name="Sperschneider J."/>
            <person name="Matny O."/>
            <person name="Nguyen-Phuc H."/>
            <person name="Mago R."/>
            <person name="Raley C."/>
            <person name="Miller M.E."/>
            <person name="Silverstein K.A.T."/>
            <person name="Henningsen E."/>
            <person name="Hirsch C.D."/>
            <person name="Visser B."/>
            <person name="Pretorius Z.A."/>
            <person name="Steffenson B.J."/>
            <person name="Schwessinger B."/>
            <person name="Dodds P.N."/>
            <person name="Figueroa M."/>
        </authorList>
    </citation>
    <scope>NUCLEOTIDE SEQUENCE [LARGE SCALE GENOMIC DNA]</scope>
    <source>
        <strain evidence="2">21-0</strain>
    </source>
</reference>
<evidence type="ECO:0000313" key="3">
    <source>
        <dbReference type="Proteomes" id="UP000324748"/>
    </source>
</evidence>
<evidence type="ECO:0000256" key="1">
    <source>
        <dbReference type="SAM" id="SignalP"/>
    </source>
</evidence>